<dbReference type="EMBL" id="FOLO01000035">
    <property type="protein sequence ID" value="SFD14083.1"/>
    <property type="molecule type" value="Genomic_DNA"/>
</dbReference>
<protein>
    <submittedName>
        <fullName evidence="1">Uncharacterized protein</fullName>
    </submittedName>
</protein>
<organism evidence="1 2">
    <name type="scientific">Pseudoalteromonas denitrificans DSM 6059</name>
    <dbReference type="NCBI Taxonomy" id="1123010"/>
    <lineage>
        <taxon>Bacteria</taxon>
        <taxon>Pseudomonadati</taxon>
        <taxon>Pseudomonadota</taxon>
        <taxon>Gammaproteobacteria</taxon>
        <taxon>Alteromonadales</taxon>
        <taxon>Pseudoalteromonadaceae</taxon>
        <taxon>Pseudoalteromonas</taxon>
    </lineage>
</organism>
<dbReference type="STRING" id="1123010.SAMN02745724_03626"/>
<dbReference type="Proteomes" id="UP000198862">
    <property type="component" value="Unassembled WGS sequence"/>
</dbReference>
<name>A0A1I1Q4F3_9GAMM</name>
<keyword evidence="2" id="KW-1185">Reference proteome</keyword>
<gene>
    <name evidence="1" type="ORF">SAMN02745724_03626</name>
</gene>
<sequence length="225" mass="24996">MALEQDIAELVTASNNLTQVVDDKIQQIDSKVTSAETKIDSAILNFANSHSSQIVSYYDNARHSQTSINPEIDPLDETKTKWKALPTTGTAVHMYPSVGQLTKVHSTNCYSYYPGHYEDPQHSNDHSCTYVQFVLANDSATSEQINTQLALQNSNHPYYGGWWDGTGVFDAKVIRVPGQHPYSRLFIRYINHAIVAGKAPQNVINFGGNPTLSVTKVINYPHIKA</sequence>
<proteinExistence type="predicted"/>
<accession>A0A1I1Q4F3</accession>
<reference evidence="1 2" key="1">
    <citation type="submission" date="2016-10" db="EMBL/GenBank/DDBJ databases">
        <authorList>
            <person name="de Groot N.N."/>
        </authorList>
    </citation>
    <scope>NUCLEOTIDE SEQUENCE [LARGE SCALE GENOMIC DNA]</scope>
    <source>
        <strain evidence="1 2">DSM 6059</strain>
    </source>
</reference>
<dbReference type="OrthoDB" id="6314340at2"/>
<dbReference type="RefSeq" id="WP_091987748.1">
    <property type="nucleotide sequence ID" value="NZ_FOLO01000035.1"/>
</dbReference>
<evidence type="ECO:0000313" key="1">
    <source>
        <dbReference type="EMBL" id="SFD14083.1"/>
    </source>
</evidence>
<evidence type="ECO:0000313" key="2">
    <source>
        <dbReference type="Proteomes" id="UP000198862"/>
    </source>
</evidence>
<dbReference type="AlphaFoldDB" id="A0A1I1Q4F3"/>